<dbReference type="PANTHER" id="PTHR10783:SF124">
    <property type="entry name" value="PHOSPHATE TRANSPORTER PHO1 HOMOLOG 9"/>
    <property type="match status" value="1"/>
</dbReference>
<dbReference type="Proteomes" id="UP001632038">
    <property type="component" value="Unassembled WGS sequence"/>
</dbReference>
<accession>A0ABD3D4W8</accession>
<feature type="transmembrane region" description="Helical" evidence="5">
    <location>
        <begin position="74"/>
        <end position="95"/>
    </location>
</feature>
<comment type="subcellular location">
    <subcellularLocation>
        <location evidence="1">Membrane</location>
        <topology evidence="1">Multi-pass membrane protein</topology>
    </subcellularLocation>
</comment>
<evidence type="ECO:0000259" key="6">
    <source>
        <dbReference type="Pfam" id="PF03124"/>
    </source>
</evidence>
<keyword evidence="4 5" id="KW-0472">Membrane</keyword>
<feature type="transmembrane region" description="Helical" evidence="5">
    <location>
        <begin position="35"/>
        <end position="54"/>
    </location>
</feature>
<feature type="domain" description="EXS" evidence="6">
    <location>
        <begin position="1"/>
        <end position="192"/>
    </location>
</feature>
<evidence type="ECO:0000313" key="8">
    <source>
        <dbReference type="Proteomes" id="UP001632038"/>
    </source>
</evidence>
<keyword evidence="8" id="KW-1185">Reference proteome</keyword>
<organism evidence="7 8">
    <name type="scientific">Castilleja foliolosa</name>
    <dbReference type="NCBI Taxonomy" id="1961234"/>
    <lineage>
        <taxon>Eukaryota</taxon>
        <taxon>Viridiplantae</taxon>
        <taxon>Streptophyta</taxon>
        <taxon>Embryophyta</taxon>
        <taxon>Tracheophyta</taxon>
        <taxon>Spermatophyta</taxon>
        <taxon>Magnoliopsida</taxon>
        <taxon>eudicotyledons</taxon>
        <taxon>Gunneridae</taxon>
        <taxon>Pentapetalae</taxon>
        <taxon>asterids</taxon>
        <taxon>lamiids</taxon>
        <taxon>Lamiales</taxon>
        <taxon>Orobanchaceae</taxon>
        <taxon>Pedicularideae</taxon>
        <taxon>Castillejinae</taxon>
        <taxon>Castilleja</taxon>
    </lineage>
</organism>
<evidence type="ECO:0000256" key="1">
    <source>
        <dbReference type="ARBA" id="ARBA00004141"/>
    </source>
</evidence>
<dbReference type="GO" id="GO:0016020">
    <property type="term" value="C:membrane"/>
    <property type="evidence" value="ECO:0007669"/>
    <property type="project" value="UniProtKB-SubCell"/>
</dbReference>
<gene>
    <name evidence="7" type="primary">PHO1H8</name>
    <name evidence="7" type="ORF">CASFOL_018885</name>
</gene>
<dbReference type="EMBL" id="JAVIJP010000026">
    <property type="protein sequence ID" value="KAL3636586.1"/>
    <property type="molecule type" value="Genomic_DNA"/>
</dbReference>
<keyword evidence="3 5" id="KW-1133">Transmembrane helix</keyword>
<keyword evidence="2 5" id="KW-0812">Transmembrane</keyword>
<evidence type="ECO:0000256" key="2">
    <source>
        <dbReference type="ARBA" id="ARBA00022692"/>
    </source>
</evidence>
<evidence type="ECO:0000313" key="7">
    <source>
        <dbReference type="EMBL" id="KAL3636586.1"/>
    </source>
</evidence>
<proteinExistence type="predicted"/>
<evidence type="ECO:0000256" key="3">
    <source>
        <dbReference type="ARBA" id="ARBA00022989"/>
    </source>
</evidence>
<name>A0ABD3D4W8_9LAMI</name>
<evidence type="ECO:0000256" key="5">
    <source>
        <dbReference type="SAM" id="Phobius"/>
    </source>
</evidence>
<protein>
    <submittedName>
        <fullName evidence="7">Phosphate transporter PHO1 8</fullName>
    </submittedName>
</protein>
<reference evidence="8" key="1">
    <citation type="journal article" date="2024" name="IScience">
        <title>Strigolactones Initiate the Formation of Haustorium-like Structures in Castilleja.</title>
        <authorList>
            <person name="Buerger M."/>
            <person name="Peterson D."/>
            <person name="Chory J."/>
        </authorList>
    </citation>
    <scope>NUCLEOTIDE SEQUENCE [LARGE SCALE GENOMIC DNA]</scope>
</reference>
<sequence length="195" mass="22853">MLMYGANTYFWRRYRVNYPFIFGYKPGTELGFREIFLLASGLLVLAFAAVLANLDMEMDPNTESFQTITELVPLFLVICCAVVLVITFCPFNIIYRSSRFFLIRCVWRCILAPLYMVTFSDSFLADQLTSQVQALRILQFYVCYYGWGDFRRRSNTCPESDHYENFYIAIAIIPYLARVLQCLRRVFEEKNVTQG</sequence>
<comment type="caution">
    <text evidence="7">The sequence shown here is derived from an EMBL/GenBank/DDBJ whole genome shotgun (WGS) entry which is preliminary data.</text>
</comment>
<evidence type="ECO:0000256" key="4">
    <source>
        <dbReference type="ARBA" id="ARBA00023136"/>
    </source>
</evidence>
<dbReference type="AlphaFoldDB" id="A0ABD3D4W8"/>
<dbReference type="Pfam" id="PF03124">
    <property type="entry name" value="EXS"/>
    <property type="match status" value="1"/>
</dbReference>
<dbReference type="InterPro" id="IPR004342">
    <property type="entry name" value="EXS_C"/>
</dbReference>
<dbReference type="PANTHER" id="PTHR10783">
    <property type="entry name" value="XENOTROPIC AND POLYTROPIC RETROVIRUS RECEPTOR 1-RELATED"/>
    <property type="match status" value="1"/>
</dbReference>